<proteinExistence type="predicted"/>
<name>A0A3M7RS20_BRAPC</name>
<evidence type="ECO:0000313" key="2">
    <source>
        <dbReference type="EMBL" id="RNA26322.1"/>
    </source>
</evidence>
<dbReference type="AlphaFoldDB" id="A0A3M7RS20"/>
<feature type="non-terminal residue" evidence="2">
    <location>
        <position position="35"/>
    </location>
</feature>
<keyword evidence="1" id="KW-0812">Transmembrane</keyword>
<keyword evidence="1" id="KW-0472">Membrane</keyword>
<comment type="caution">
    <text evidence="2">The sequence shown here is derived from an EMBL/GenBank/DDBJ whole genome shotgun (WGS) entry which is preliminary data.</text>
</comment>
<gene>
    <name evidence="2" type="ORF">BpHYR1_048041</name>
</gene>
<keyword evidence="3" id="KW-1185">Reference proteome</keyword>
<keyword evidence="1" id="KW-1133">Transmembrane helix</keyword>
<protein>
    <submittedName>
        <fullName evidence="2">Uncharacterized protein</fullName>
    </submittedName>
</protein>
<evidence type="ECO:0000313" key="3">
    <source>
        <dbReference type="Proteomes" id="UP000276133"/>
    </source>
</evidence>
<dbReference type="EMBL" id="REGN01002759">
    <property type="protein sequence ID" value="RNA26322.1"/>
    <property type="molecule type" value="Genomic_DNA"/>
</dbReference>
<feature type="transmembrane region" description="Helical" evidence="1">
    <location>
        <begin position="6"/>
        <end position="30"/>
    </location>
</feature>
<sequence>CCSIESSFIIWSSITHFWSIIFSHTIIWIISRPLL</sequence>
<dbReference type="Proteomes" id="UP000276133">
    <property type="component" value="Unassembled WGS sequence"/>
</dbReference>
<feature type="non-terminal residue" evidence="2">
    <location>
        <position position="1"/>
    </location>
</feature>
<evidence type="ECO:0000256" key="1">
    <source>
        <dbReference type="SAM" id="Phobius"/>
    </source>
</evidence>
<accession>A0A3M7RS20</accession>
<organism evidence="2 3">
    <name type="scientific">Brachionus plicatilis</name>
    <name type="common">Marine rotifer</name>
    <name type="synonym">Brachionus muelleri</name>
    <dbReference type="NCBI Taxonomy" id="10195"/>
    <lineage>
        <taxon>Eukaryota</taxon>
        <taxon>Metazoa</taxon>
        <taxon>Spiralia</taxon>
        <taxon>Gnathifera</taxon>
        <taxon>Rotifera</taxon>
        <taxon>Eurotatoria</taxon>
        <taxon>Monogononta</taxon>
        <taxon>Pseudotrocha</taxon>
        <taxon>Ploima</taxon>
        <taxon>Brachionidae</taxon>
        <taxon>Brachionus</taxon>
    </lineage>
</organism>
<reference evidence="2 3" key="1">
    <citation type="journal article" date="2018" name="Sci. Rep.">
        <title>Genomic signatures of local adaptation to the degree of environmental predictability in rotifers.</title>
        <authorList>
            <person name="Franch-Gras L."/>
            <person name="Hahn C."/>
            <person name="Garcia-Roger E.M."/>
            <person name="Carmona M.J."/>
            <person name="Serra M."/>
            <person name="Gomez A."/>
        </authorList>
    </citation>
    <scope>NUCLEOTIDE SEQUENCE [LARGE SCALE GENOMIC DNA]</scope>
    <source>
        <strain evidence="2">HYR1</strain>
    </source>
</reference>